<dbReference type="OrthoDB" id="691130at2759"/>
<dbReference type="Proteomes" id="UP000035740">
    <property type="component" value="Unassembled WGS sequence"/>
</dbReference>
<name>A0A0J7YPQ4_BETVV</name>
<dbReference type="GO" id="GO:0005634">
    <property type="term" value="C:nucleus"/>
    <property type="evidence" value="ECO:0007669"/>
    <property type="project" value="TreeGrafter"/>
</dbReference>
<dbReference type="Gramene" id="KMS65546">
    <property type="protein sequence ID" value="KMS65546"/>
    <property type="gene ID" value="BVRB_034870"/>
</dbReference>
<gene>
    <name evidence="3" type="ORF">BVRB_034870</name>
</gene>
<feature type="non-terminal residue" evidence="3">
    <location>
        <position position="168"/>
    </location>
</feature>
<dbReference type="PANTHER" id="PTHR21712">
    <property type="entry name" value="PRE-RRNA-PROCESSING PROTEIN FHL1"/>
    <property type="match status" value="1"/>
</dbReference>
<dbReference type="EMBL" id="KQ106970">
    <property type="protein sequence ID" value="KMS65546.1"/>
    <property type="molecule type" value="Genomic_DNA"/>
</dbReference>
<feature type="domain" description="FHA" evidence="2">
    <location>
        <begin position="31"/>
        <end position="84"/>
    </location>
</feature>
<dbReference type="InterPro" id="IPR000253">
    <property type="entry name" value="FHA_dom"/>
</dbReference>
<dbReference type="PROSITE" id="PS50006">
    <property type="entry name" value="FHA_DOMAIN"/>
    <property type="match status" value="1"/>
</dbReference>
<dbReference type="GO" id="GO:0043565">
    <property type="term" value="F:sequence-specific DNA binding"/>
    <property type="evidence" value="ECO:0007669"/>
    <property type="project" value="TreeGrafter"/>
</dbReference>
<proteinExistence type="predicted"/>
<reference evidence="3 4" key="1">
    <citation type="journal article" date="2014" name="Nature">
        <title>The genome of the recently domesticated crop plant sugar beet (Beta vulgaris).</title>
        <authorList>
            <person name="Dohm J.C."/>
            <person name="Minoche A.E."/>
            <person name="Holtgrawe D."/>
            <person name="Capella-Gutierrez S."/>
            <person name="Zakrzewski F."/>
            <person name="Tafer H."/>
            <person name="Rupp O."/>
            <person name="Sorensen T.R."/>
            <person name="Stracke R."/>
            <person name="Reinhardt R."/>
            <person name="Goesmann A."/>
            <person name="Kraft T."/>
            <person name="Schulz B."/>
            <person name="Stadler P.F."/>
            <person name="Schmidt T."/>
            <person name="Gabaldon T."/>
            <person name="Lehrach H."/>
            <person name="Weisshaar B."/>
            <person name="Himmelbauer H."/>
        </authorList>
    </citation>
    <scope>NUCLEOTIDE SEQUENCE [LARGE SCALE GENOMIC DNA]</scope>
    <source>
        <tissue evidence="3">Taproot</tissue>
    </source>
</reference>
<evidence type="ECO:0000313" key="3">
    <source>
        <dbReference type="EMBL" id="KMS65546.1"/>
    </source>
</evidence>
<dbReference type="Pfam" id="PF00498">
    <property type="entry name" value="FHA"/>
    <property type="match status" value="1"/>
</dbReference>
<dbReference type="AlphaFoldDB" id="A0A0J7YPQ4"/>
<organism evidence="3 4">
    <name type="scientific">Beta vulgaris subsp. vulgaris</name>
    <name type="common">Beet</name>
    <dbReference type="NCBI Taxonomy" id="3555"/>
    <lineage>
        <taxon>Eukaryota</taxon>
        <taxon>Viridiplantae</taxon>
        <taxon>Streptophyta</taxon>
        <taxon>Embryophyta</taxon>
        <taxon>Tracheophyta</taxon>
        <taxon>Spermatophyta</taxon>
        <taxon>Magnoliopsida</taxon>
        <taxon>eudicotyledons</taxon>
        <taxon>Gunneridae</taxon>
        <taxon>Pentapetalae</taxon>
        <taxon>Caryophyllales</taxon>
        <taxon>Chenopodiaceae</taxon>
        <taxon>Betoideae</taxon>
        <taxon>Beta</taxon>
    </lineage>
</organism>
<dbReference type="Gene3D" id="2.60.200.20">
    <property type="match status" value="1"/>
</dbReference>
<evidence type="ECO:0000313" key="4">
    <source>
        <dbReference type="Proteomes" id="UP000035740"/>
    </source>
</evidence>
<dbReference type="InterPro" id="IPR045178">
    <property type="entry name" value="Fhl1/FHA1"/>
</dbReference>
<keyword evidence="4" id="KW-1185">Reference proteome</keyword>
<protein>
    <recommendedName>
        <fullName evidence="2">FHA domain-containing protein</fullName>
    </recommendedName>
</protein>
<dbReference type="GO" id="GO:0060962">
    <property type="term" value="P:regulation of ribosomal protein gene transcription by RNA polymerase II"/>
    <property type="evidence" value="ECO:0007669"/>
    <property type="project" value="InterPro"/>
</dbReference>
<dbReference type="InterPro" id="IPR008984">
    <property type="entry name" value="SMAD_FHA_dom_sf"/>
</dbReference>
<dbReference type="PANTHER" id="PTHR21712:SF29">
    <property type="entry name" value="PRE-RRNA-PROCESSING PROTEIN FHL1"/>
    <property type="match status" value="1"/>
</dbReference>
<accession>A0A0J7YPQ4</accession>
<evidence type="ECO:0000256" key="1">
    <source>
        <dbReference type="ARBA" id="ARBA00023242"/>
    </source>
</evidence>
<dbReference type="SUPFAM" id="SSF49879">
    <property type="entry name" value="SMAD/FHA domain"/>
    <property type="match status" value="1"/>
</dbReference>
<keyword evidence="1" id="KW-0539">Nucleus</keyword>
<sequence length="168" mass="18816">MDLAPMPPCSTPAFAVLRSAESTFFIRKLSVSLGKGDKRGVDLHVGDCVDISRTHALIQFNWSIRRFELLPLGKRGVVINGLLYTVGSVPIPLDSTDVIKVPCGEHCHHEFLFLLALTSMDRGPYDASVYRLPDKFNGRDATRAIWSVSERDRFLQAIQDFGYHRPAE</sequence>
<evidence type="ECO:0000259" key="2">
    <source>
        <dbReference type="PROSITE" id="PS50006"/>
    </source>
</evidence>